<proteinExistence type="predicted"/>
<reference evidence="3" key="1">
    <citation type="journal article" date="2019" name="Int. J. Syst. Evol. Microbiol.">
        <title>The Global Catalogue of Microorganisms (GCM) 10K type strain sequencing project: providing services to taxonomists for standard genome sequencing and annotation.</title>
        <authorList>
            <consortium name="The Broad Institute Genomics Platform"/>
            <consortium name="The Broad Institute Genome Sequencing Center for Infectious Disease"/>
            <person name="Wu L."/>
            <person name="Ma J."/>
        </authorList>
    </citation>
    <scope>NUCLEOTIDE SEQUENCE [LARGE SCALE GENOMIC DNA]</scope>
    <source>
        <strain evidence="3">CCUG 57113</strain>
    </source>
</reference>
<evidence type="ECO:0000313" key="2">
    <source>
        <dbReference type="EMBL" id="MFC5467858.1"/>
    </source>
</evidence>
<dbReference type="EMBL" id="JBHSMH010000005">
    <property type="protein sequence ID" value="MFC5467858.1"/>
    <property type="molecule type" value="Genomic_DNA"/>
</dbReference>
<keyword evidence="3" id="KW-1185">Reference proteome</keyword>
<protein>
    <submittedName>
        <fullName evidence="2">Transposase</fullName>
    </submittedName>
</protein>
<dbReference type="RefSeq" id="WP_209743328.1">
    <property type="nucleotide sequence ID" value="NZ_JBHSMH010000005.1"/>
</dbReference>
<comment type="caution">
    <text evidence="2">The sequence shown here is derived from an EMBL/GenBank/DDBJ whole genome shotgun (WGS) entry which is preliminary data.</text>
</comment>
<feature type="domain" description="Transposase zinc-ribbon" evidence="1">
    <location>
        <begin position="19"/>
        <end position="65"/>
    </location>
</feature>
<gene>
    <name evidence="2" type="ORF">ACFPPD_03945</name>
</gene>
<organism evidence="2 3">
    <name type="scientific">Cohnella suwonensis</name>
    <dbReference type="NCBI Taxonomy" id="696072"/>
    <lineage>
        <taxon>Bacteria</taxon>
        <taxon>Bacillati</taxon>
        <taxon>Bacillota</taxon>
        <taxon>Bacilli</taxon>
        <taxon>Bacillales</taxon>
        <taxon>Paenibacillaceae</taxon>
        <taxon>Cohnella</taxon>
    </lineage>
</organism>
<dbReference type="Proteomes" id="UP001596105">
    <property type="component" value="Unassembled WGS sequence"/>
</dbReference>
<evidence type="ECO:0000259" key="1">
    <source>
        <dbReference type="Pfam" id="PF12760"/>
    </source>
</evidence>
<evidence type="ECO:0000313" key="3">
    <source>
        <dbReference type="Proteomes" id="UP001596105"/>
    </source>
</evidence>
<name>A0ABW0LTF0_9BACL</name>
<sequence>MSIREAQASFEEFCNRYSTEDSCIESLFRSKWPNGFLCPRCGFTECYLISTRRLPLYECRSCRAQTSLIAGTIMEGSRTPLRLWFQAIYLHTRPQCVNALQLSNSIGVTYKTAWLMCHKIRHAMSRAESGNLLSGIVRVSDSVYCKRLTPYFDWHPQEQALLIGSSVTKKGNIDQLKIKVQSKSLLKDKYDCPDPKPFIHQNVEPSSKKSVVFARKIHKNKFKELIWMGYHVTWWIAGLFRGIGPKHLQSYLDQYCYFYNRPQRSMFDLLLTDCANASSLTYPVLTRSERSYRTARQPRTASLEPASIG</sequence>
<dbReference type="Pfam" id="PF12760">
    <property type="entry name" value="Zn_ribbon_IS1595"/>
    <property type="match status" value="1"/>
</dbReference>
<accession>A0ABW0LTF0</accession>
<dbReference type="InterPro" id="IPR024442">
    <property type="entry name" value="Transposase_Zn_ribbon"/>
</dbReference>